<feature type="transmembrane region" description="Helical" evidence="8">
    <location>
        <begin position="437"/>
        <end position="462"/>
    </location>
</feature>
<evidence type="ECO:0008006" key="10">
    <source>
        <dbReference type="Google" id="ProtNLM"/>
    </source>
</evidence>
<feature type="transmembrane region" description="Helical" evidence="8">
    <location>
        <begin position="309"/>
        <end position="328"/>
    </location>
</feature>
<dbReference type="PANTHER" id="PTHR31585:SF7">
    <property type="entry name" value="FOLATE-BIOPTERIN TRANSPORTER 4-RELATED"/>
    <property type="match status" value="1"/>
</dbReference>
<dbReference type="Gramene" id="PAN45385">
    <property type="protein sequence ID" value="PAN45385"/>
    <property type="gene ID" value="PAHAL_9G114800"/>
</dbReference>
<feature type="region of interest" description="Disordered" evidence="7">
    <location>
        <begin position="245"/>
        <end position="265"/>
    </location>
</feature>
<reference evidence="9" key="1">
    <citation type="submission" date="2018-04" db="EMBL/GenBank/DDBJ databases">
        <title>WGS assembly of Panicum hallii.</title>
        <authorList>
            <person name="Lovell J."/>
            <person name="Jenkins J."/>
            <person name="Lowry D."/>
            <person name="Mamidi S."/>
            <person name="Sreedasyam A."/>
            <person name="Weng X."/>
            <person name="Barry K."/>
            <person name="Bonette J."/>
            <person name="Campitelli B."/>
            <person name="Daum C."/>
            <person name="Gordon S."/>
            <person name="Gould B."/>
            <person name="Lipzen A."/>
            <person name="Macqueen A."/>
            <person name="Palacio-Mejia J."/>
            <person name="Plott C."/>
            <person name="Shakirov E."/>
            <person name="Shu S."/>
            <person name="Yoshinaga Y."/>
            <person name="Zane M."/>
            <person name="Rokhsar D."/>
            <person name="Grimwood J."/>
            <person name="Schmutz J."/>
            <person name="Juenger T."/>
        </authorList>
    </citation>
    <scope>NUCLEOTIDE SEQUENCE [LARGE SCALE GENOMIC DNA]</scope>
    <source>
        <strain evidence="9">FIL2</strain>
    </source>
</reference>
<organism evidence="9">
    <name type="scientific">Panicum hallii</name>
    <dbReference type="NCBI Taxonomy" id="206008"/>
    <lineage>
        <taxon>Eukaryota</taxon>
        <taxon>Viridiplantae</taxon>
        <taxon>Streptophyta</taxon>
        <taxon>Embryophyta</taxon>
        <taxon>Tracheophyta</taxon>
        <taxon>Spermatophyta</taxon>
        <taxon>Magnoliopsida</taxon>
        <taxon>Liliopsida</taxon>
        <taxon>Poales</taxon>
        <taxon>Poaceae</taxon>
        <taxon>PACMAD clade</taxon>
        <taxon>Panicoideae</taxon>
        <taxon>Panicodae</taxon>
        <taxon>Paniceae</taxon>
        <taxon>Panicinae</taxon>
        <taxon>Panicum</taxon>
        <taxon>Panicum sect. Panicum</taxon>
    </lineage>
</organism>
<evidence type="ECO:0000256" key="6">
    <source>
        <dbReference type="ARBA" id="ARBA00023136"/>
    </source>
</evidence>
<feature type="compositionally biased region" description="Basic residues" evidence="7">
    <location>
        <begin position="252"/>
        <end position="265"/>
    </location>
</feature>
<evidence type="ECO:0000256" key="1">
    <source>
        <dbReference type="ARBA" id="ARBA00004141"/>
    </source>
</evidence>
<dbReference type="AlphaFoldDB" id="A0A2S3IIR9"/>
<evidence type="ECO:0000256" key="2">
    <source>
        <dbReference type="ARBA" id="ARBA00007015"/>
    </source>
</evidence>
<evidence type="ECO:0000313" key="9">
    <source>
        <dbReference type="EMBL" id="PAN45385.1"/>
    </source>
</evidence>
<evidence type="ECO:0000256" key="3">
    <source>
        <dbReference type="ARBA" id="ARBA00022448"/>
    </source>
</evidence>
<proteinExistence type="inferred from homology"/>
<dbReference type="GO" id="GO:0016020">
    <property type="term" value="C:membrane"/>
    <property type="evidence" value="ECO:0007669"/>
    <property type="project" value="UniProtKB-SubCell"/>
</dbReference>
<feature type="transmembrane region" description="Helical" evidence="8">
    <location>
        <begin position="95"/>
        <end position="112"/>
    </location>
</feature>
<dbReference type="SUPFAM" id="SSF103473">
    <property type="entry name" value="MFS general substrate transporter"/>
    <property type="match status" value="1"/>
</dbReference>
<gene>
    <name evidence="9" type="ORF">PAHAL_9G114800</name>
</gene>
<dbReference type="NCBIfam" id="TIGR00788">
    <property type="entry name" value="fbt"/>
    <property type="match status" value="1"/>
</dbReference>
<feature type="transmembrane region" description="Helical" evidence="8">
    <location>
        <begin position="65"/>
        <end position="83"/>
    </location>
</feature>
<sequence>MAAAAAPPQHQQAWWPGRMGAAFGPSFLCLVCLIYFIQGFRSFVWTAVSYQMKDMMKLSPSTSQFLVSLAYFPWSIKPIYGILSDCIPIKQRKRIPYLIISSCLSLLPWLILGLSQTLRTSANMLTALLIVQNLGSAMADVVIDAMVAEAVRLAGPEFSGDLQSLSWSSMAVGGILGNLLGGYALSNLPIHAIYVVFSALPFFQLVSCLFVEDAPKGFQSAIDEHNYVDNQSAVTAFSGKGSSQALGYEGTRRRKGTRKINKRRPLSKWTEANEKHNASVNSSPSLSLRSAFFSLCTAFKQPTILRPMAWFFFSNVTIPNISTVMFYYQTEELHLEASFIGTARVIGWFSLILGTYTYNRYFKRKKLRNILVFAHVGLAITILLDIALVSRLHVPYGIGDKYMVLWGSALADAINQFKMMPFLILSGQLCPPGIEGTLFALFMSINNLGSTLGSFLGAALASALNISTAQFDNLALGLGVQLIGTLLPIGFLFLIPKEVTGLTS</sequence>
<protein>
    <recommendedName>
        <fullName evidence="10">Major facilitator superfamily (MFS) profile domain-containing protein</fullName>
    </recommendedName>
</protein>
<dbReference type="Proteomes" id="UP000243499">
    <property type="component" value="Chromosome 9"/>
</dbReference>
<dbReference type="EMBL" id="CM008054">
    <property type="protein sequence ID" value="PAN45385.1"/>
    <property type="molecule type" value="Genomic_DNA"/>
</dbReference>
<evidence type="ECO:0000256" key="7">
    <source>
        <dbReference type="SAM" id="MobiDB-lite"/>
    </source>
</evidence>
<keyword evidence="5 8" id="KW-1133">Transmembrane helix</keyword>
<dbReference type="InterPro" id="IPR036259">
    <property type="entry name" value="MFS_trans_sf"/>
</dbReference>
<feature type="transmembrane region" description="Helical" evidence="8">
    <location>
        <begin position="191"/>
        <end position="211"/>
    </location>
</feature>
<dbReference type="InterPro" id="IPR039309">
    <property type="entry name" value="BT1"/>
</dbReference>
<keyword evidence="4 8" id="KW-0812">Transmembrane</keyword>
<keyword evidence="3" id="KW-0813">Transport</keyword>
<comment type="similarity">
    <text evidence="2">Belongs to the major facilitator superfamily. Folate-biopterin transporter (TC 2.A.71) family.</text>
</comment>
<feature type="transmembrane region" description="Helical" evidence="8">
    <location>
        <begin position="474"/>
        <end position="495"/>
    </location>
</feature>
<dbReference type="InterPro" id="IPR004324">
    <property type="entry name" value="FBT"/>
</dbReference>
<dbReference type="CDD" id="cd17484">
    <property type="entry name" value="MFS_FBT"/>
    <property type="match status" value="1"/>
</dbReference>
<name>A0A2S3IIR9_9POAL</name>
<evidence type="ECO:0000256" key="5">
    <source>
        <dbReference type="ARBA" id="ARBA00022989"/>
    </source>
</evidence>
<keyword evidence="6 8" id="KW-0472">Membrane</keyword>
<dbReference type="Pfam" id="PF03092">
    <property type="entry name" value="BT1"/>
    <property type="match status" value="1"/>
</dbReference>
<dbReference type="Gene3D" id="1.20.1250.20">
    <property type="entry name" value="MFS general substrate transporter like domains"/>
    <property type="match status" value="1"/>
</dbReference>
<dbReference type="PANTHER" id="PTHR31585">
    <property type="entry name" value="FOLATE-BIOPTERIN TRANSPORTER 1, CHLOROPLASTIC"/>
    <property type="match status" value="1"/>
</dbReference>
<feature type="transmembrane region" description="Helical" evidence="8">
    <location>
        <begin position="21"/>
        <end position="45"/>
    </location>
</feature>
<feature type="transmembrane region" description="Helical" evidence="8">
    <location>
        <begin position="340"/>
        <end position="358"/>
    </location>
</feature>
<accession>A0A2S3IIR9</accession>
<evidence type="ECO:0000256" key="4">
    <source>
        <dbReference type="ARBA" id="ARBA00022692"/>
    </source>
</evidence>
<evidence type="ECO:0000256" key="8">
    <source>
        <dbReference type="SAM" id="Phobius"/>
    </source>
</evidence>
<feature type="transmembrane region" description="Helical" evidence="8">
    <location>
        <begin position="370"/>
        <end position="390"/>
    </location>
</feature>
<comment type="subcellular location">
    <subcellularLocation>
        <location evidence="1">Membrane</location>
        <topology evidence="1">Multi-pass membrane protein</topology>
    </subcellularLocation>
</comment>